<dbReference type="InterPro" id="IPR036282">
    <property type="entry name" value="Glutathione-S-Trfase_C_sf"/>
</dbReference>
<proteinExistence type="predicted"/>
<feature type="domain" description="Metaxin glutathione S-transferase" evidence="3">
    <location>
        <begin position="169"/>
        <end position="231"/>
    </location>
</feature>
<evidence type="ECO:0000313" key="6">
    <source>
        <dbReference type="Proteomes" id="UP001443914"/>
    </source>
</evidence>
<keyword evidence="2" id="KW-0472">Membrane</keyword>
<evidence type="ECO:0000313" key="5">
    <source>
        <dbReference type="EMBL" id="KAK9697534.1"/>
    </source>
</evidence>
<dbReference type="Pfam" id="PF17171">
    <property type="entry name" value="GST_C_6"/>
    <property type="match status" value="1"/>
</dbReference>
<feature type="region of interest" description="Disordered" evidence="1">
    <location>
        <begin position="253"/>
        <end position="288"/>
    </location>
</feature>
<dbReference type="GO" id="GO:0005741">
    <property type="term" value="C:mitochondrial outer membrane"/>
    <property type="evidence" value="ECO:0007669"/>
    <property type="project" value="TreeGrafter"/>
</dbReference>
<feature type="domain" description="Thioredoxin-like fold" evidence="4">
    <location>
        <begin position="25"/>
        <end position="118"/>
    </location>
</feature>
<accession>A0AAW1J4M6</accession>
<reference evidence="5" key="1">
    <citation type="submission" date="2024-03" db="EMBL/GenBank/DDBJ databases">
        <title>WGS assembly of Saponaria officinalis var. Norfolk2.</title>
        <authorList>
            <person name="Jenkins J."/>
            <person name="Shu S."/>
            <person name="Grimwood J."/>
            <person name="Barry K."/>
            <person name="Goodstein D."/>
            <person name="Schmutz J."/>
            <person name="Leebens-Mack J."/>
            <person name="Osbourn A."/>
        </authorList>
    </citation>
    <scope>NUCLEOTIDE SEQUENCE [LARGE SCALE GENOMIC DNA]</scope>
    <source>
        <strain evidence="5">JIC</strain>
    </source>
</reference>
<dbReference type="Pfam" id="PF17172">
    <property type="entry name" value="GST_N_4"/>
    <property type="match status" value="1"/>
</dbReference>
<name>A0AAW1J4M6_SAPOF</name>
<comment type="caution">
    <text evidence="5">The sequence shown here is derived from an EMBL/GenBank/DDBJ whole genome shotgun (WGS) entry which is preliminary data.</text>
</comment>
<dbReference type="CDD" id="cd03193">
    <property type="entry name" value="GST_C_Metaxin"/>
    <property type="match status" value="1"/>
</dbReference>
<feature type="transmembrane region" description="Helical" evidence="2">
    <location>
        <begin position="297"/>
        <end position="315"/>
    </location>
</feature>
<keyword evidence="6" id="KW-1185">Reference proteome</keyword>
<feature type="compositionally biased region" description="Polar residues" evidence="1">
    <location>
        <begin position="258"/>
        <end position="273"/>
    </location>
</feature>
<dbReference type="AlphaFoldDB" id="A0AAW1J4M6"/>
<evidence type="ECO:0000259" key="4">
    <source>
        <dbReference type="Pfam" id="PF17172"/>
    </source>
</evidence>
<keyword evidence="2" id="KW-0812">Transmembrane</keyword>
<organism evidence="5 6">
    <name type="scientific">Saponaria officinalis</name>
    <name type="common">Common soapwort</name>
    <name type="synonym">Lychnis saponaria</name>
    <dbReference type="NCBI Taxonomy" id="3572"/>
    <lineage>
        <taxon>Eukaryota</taxon>
        <taxon>Viridiplantae</taxon>
        <taxon>Streptophyta</taxon>
        <taxon>Embryophyta</taxon>
        <taxon>Tracheophyta</taxon>
        <taxon>Spermatophyta</taxon>
        <taxon>Magnoliopsida</taxon>
        <taxon>eudicotyledons</taxon>
        <taxon>Gunneridae</taxon>
        <taxon>Pentapetalae</taxon>
        <taxon>Caryophyllales</taxon>
        <taxon>Caryophyllaceae</taxon>
        <taxon>Caryophylleae</taxon>
        <taxon>Saponaria</taxon>
    </lineage>
</organism>
<dbReference type="Proteomes" id="UP001443914">
    <property type="component" value="Unassembled WGS sequence"/>
</dbReference>
<dbReference type="PANTHER" id="PTHR12289">
    <property type="entry name" value="METAXIN RELATED"/>
    <property type="match status" value="1"/>
</dbReference>
<dbReference type="InterPro" id="IPR012336">
    <property type="entry name" value="Thioredoxin-like_fold"/>
</dbReference>
<dbReference type="EMBL" id="JBDFQZ010000008">
    <property type="protein sequence ID" value="KAK9697534.1"/>
    <property type="molecule type" value="Genomic_DNA"/>
</dbReference>
<evidence type="ECO:0008006" key="7">
    <source>
        <dbReference type="Google" id="ProtNLM"/>
    </source>
</evidence>
<dbReference type="InterPro" id="IPR050931">
    <property type="entry name" value="Mito_Protein_Transport_Metaxin"/>
</dbReference>
<feature type="compositionally biased region" description="Basic and acidic residues" evidence="1">
    <location>
        <begin position="276"/>
        <end position="288"/>
    </location>
</feature>
<dbReference type="SUPFAM" id="SSF47616">
    <property type="entry name" value="GST C-terminal domain-like"/>
    <property type="match status" value="1"/>
</dbReference>
<evidence type="ECO:0000259" key="3">
    <source>
        <dbReference type="Pfam" id="PF17171"/>
    </source>
</evidence>
<dbReference type="PANTHER" id="PTHR12289:SF41">
    <property type="entry name" value="FAILED AXON CONNECTIONS-RELATED"/>
    <property type="match status" value="1"/>
</dbReference>
<protein>
    <recommendedName>
        <fullName evidence="7">Metaxin</fullName>
    </recommendedName>
</protein>
<sequence>MQKSSELNLTLFTTKPSFGLPTSCPKCLPLFFYLKFSGISFDFCYNSTFPDSDQIPFVESGSYVAYNNEKGGVINCLRDDGIADLDSDFSTIPEWISAKAMVGSWLMDALAYELWVASDKSCTQTIYFSDLPWPIGSILYYKQVQAAKRHLGITNENAQRMETEIYRRANQAYAALSTQLGEDSFLFGNRPSSLDAVFLGHALITLQALPETSVLKSKILEYSNLTNYAEKLSAQFLKDFSVESALPAWSKAPPFDGQASSSTPKQGGFSNWSAKPKNEPKKERTEEEKKFRRRAKYFLAAQFISVLVFLSLFSGSDVGQLELDEDDDSADYVD</sequence>
<evidence type="ECO:0000256" key="2">
    <source>
        <dbReference type="SAM" id="Phobius"/>
    </source>
</evidence>
<dbReference type="InterPro" id="IPR033468">
    <property type="entry name" value="Metaxin_GST"/>
</dbReference>
<evidence type="ECO:0000256" key="1">
    <source>
        <dbReference type="SAM" id="MobiDB-lite"/>
    </source>
</evidence>
<dbReference type="GO" id="GO:0006626">
    <property type="term" value="P:protein targeting to mitochondrion"/>
    <property type="evidence" value="ECO:0007669"/>
    <property type="project" value="TreeGrafter"/>
</dbReference>
<keyword evidence="2" id="KW-1133">Transmembrane helix</keyword>
<gene>
    <name evidence="5" type="ORF">RND81_08G044000</name>
</gene>